<feature type="chain" id="PRO_5043700257" evidence="3">
    <location>
        <begin position="25"/>
        <end position="369"/>
    </location>
</feature>
<accession>A0AAW4UA21</accession>
<feature type="signal peptide" evidence="3">
    <location>
        <begin position="1"/>
        <end position="24"/>
    </location>
</feature>
<evidence type="ECO:0000313" key="4">
    <source>
        <dbReference type="EMBL" id="MCB6829086.1"/>
    </source>
</evidence>
<sequence>MNGKIAAILILAVLMINSYQIANANENTTVNEIKQDITKLNEHKDNKNYDVEQAVAKLYEKISDLEAKLEVEVDLATKDKDAKITDLQTKLDNITKEKQSVKEYLNNLKQNPPENKVNELPKLTYDAPKQTTKDYVILPPNSSRANNYIQDGKNAQGYARMVFSYGPEQVYKIYCKIGYLTDIKFKDNEKITYVGGGDTAQWLIDHATVENTSHLYVKPIANNISTNVIVNTDTGHIYQILLNSGDWFNPMVSWSYGNEDDIQKQIKQSMDNAYIEKDNIKPENINFNYKIKGNKNIDFMPTAVFNDKRKTYIKFKELDTLPVLFIKDKDKKLILANYKTSNNTFIVETIFDEAILKSANEEVTITRKD</sequence>
<gene>
    <name evidence="4" type="ORF">LIY65_10325</name>
</gene>
<keyword evidence="2 3" id="KW-0732">Signal</keyword>
<dbReference type="Gene3D" id="2.60.40.2500">
    <property type="match status" value="1"/>
</dbReference>
<dbReference type="InterPro" id="IPR038161">
    <property type="entry name" value="VirB9/CagX/TrbG_C_sf"/>
</dbReference>
<dbReference type="Pfam" id="PF03524">
    <property type="entry name" value="CagX"/>
    <property type="match status" value="1"/>
</dbReference>
<organism evidence="4 5">
    <name type="scientific">Megamonas funiformis</name>
    <dbReference type="NCBI Taxonomy" id="437897"/>
    <lineage>
        <taxon>Bacteria</taxon>
        <taxon>Bacillati</taxon>
        <taxon>Bacillota</taxon>
        <taxon>Negativicutes</taxon>
        <taxon>Selenomonadales</taxon>
        <taxon>Selenomonadaceae</taxon>
        <taxon>Megamonas</taxon>
    </lineage>
</organism>
<dbReference type="RefSeq" id="WP_117898227.1">
    <property type="nucleotide sequence ID" value="NZ_CAUBNG010000044.1"/>
</dbReference>
<protein>
    <submittedName>
        <fullName evidence="4">TrbG/VirB9 family P-type conjugative transfer protein</fullName>
    </submittedName>
</protein>
<reference evidence="4" key="1">
    <citation type="submission" date="2021-10" db="EMBL/GenBank/DDBJ databases">
        <title>Collection of gut derived symbiotic bacterial strains cultured from healthy donors.</title>
        <authorList>
            <person name="Lin H."/>
            <person name="Littmann E."/>
            <person name="Claire K."/>
            <person name="Pamer E."/>
        </authorList>
    </citation>
    <scope>NUCLEOTIDE SEQUENCE</scope>
    <source>
        <strain evidence="4">MSK.7.16</strain>
    </source>
</reference>
<dbReference type="EMBL" id="JAJCGD010000035">
    <property type="protein sequence ID" value="MCB6829086.1"/>
    <property type="molecule type" value="Genomic_DNA"/>
</dbReference>
<evidence type="ECO:0000313" key="5">
    <source>
        <dbReference type="Proteomes" id="UP001198190"/>
    </source>
</evidence>
<evidence type="ECO:0000256" key="2">
    <source>
        <dbReference type="ARBA" id="ARBA00022729"/>
    </source>
</evidence>
<evidence type="ECO:0000256" key="1">
    <source>
        <dbReference type="ARBA" id="ARBA00006135"/>
    </source>
</evidence>
<dbReference type="CDD" id="cd06911">
    <property type="entry name" value="VirB9_CagX_TrbG"/>
    <property type="match status" value="1"/>
</dbReference>
<dbReference type="InterPro" id="IPR010258">
    <property type="entry name" value="Conjugal_tfr_TrbG/VirB9/CagX"/>
</dbReference>
<proteinExistence type="inferred from homology"/>
<dbReference type="AlphaFoldDB" id="A0AAW4UA21"/>
<dbReference type="Proteomes" id="UP001198190">
    <property type="component" value="Unassembled WGS sequence"/>
</dbReference>
<comment type="similarity">
    <text evidence="1">Belongs to the TrbG/VirB9 family.</text>
</comment>
<comment type="caution">
    <text evidence="4">The sequence shown here is derived from an EMBL/GenBank/DDBJ whole genome shotgun (WGS) entry which is preliminary data.</text>
</comment>
<name>A0AAW4UA21_9FIRM</name>
<evidence type="ECO:0000256" key="3">
    <source>
        <dbReference type="SAM" id="SignalP"/>
    </source>
</evidence>
<dbReference type="InterPro" id="IPR033645">
    <property type="entry name" value="VirB9/CagX/TrbG_C"/>
</dbReference>